<organism evidence="1 2">
    <name type="scientific">Mesorhizobium australicum</name>
    <dbReference type="NCBI Taxonomy" id="536018"/>
    <lineage>
        <taxon>Bacteria</taxon>
        <taxon>Pseudomonadati</taxon>
        <taxon>Pseudomonadota</taxon>
        <taxon>Alphaproteobacteria</taxon>
        <taxon>Hyphomicrobiales</taxon>
        <taxon>Phyllobacteriaceae</taxon>
        <taxon>Mesorhizobium</taxon>
    </lineage>
</organism>
<comment type="caution">
    <text evidence="1">The sequence shown here is derived from an EMBL/GenBank/DDBJ whole genome shotgun (WGS) entry which is preliminary data.</text>
</comment>
<evidence type="ECO:0000313" key="1">
    <source>
        <dbReference type="EMBL" id="MER9283187.1"/>
    </source>
</evidence>
<gene>
    <name evidence="1" type="ORF">NKI81_04315</name>
</gene>
<evidence type="ECO:0000313" key="2">
    <source>
        <dbReference type="Proteomes" id="UP001480082"/>
    </source>
</evidence>
<sequence length="129" mass="13958">MNLANSFALCALCCAGVTASLADTSKQKYGRMAENAALGINHSRPTIMMPRTSEYTVRKSEGEINMGLIDKSQRIAPSPDFAVARDAVWRGLEVVRQAATGHKDTPKEPKGSMRTSSEKGAAERSSERK</sequence>
<dbReference type="Proteomes" id="UP001480082">
    <property type="component" value="Unassembled WGS sequence"/>
</dbReference>
<accession>A0ACC6SU83</accession>
<protein>
    <submittedName>
        <fullName evidence="1">Uncharacterized protein</fullName>
    </submittedName>
</protein>
<name>A0ACC6SU83_9HYPH</name>
<proteinExistence type="predicted"/>
<dbReference type="EMBL" id="JAMYRI010000002">
    <property type="protein sequence ID" value="MER9283187.1"/>
    <property type="molecule type" value="Genomic_DNA"/>
</dbReference>
<reference evidence="1 2" key="1">
    <citation type="journal article" date="2024" name="Proc. Natl. Acad. Sci. U.S.A.">
        <title>The evolutionary genomics of adaptation to stress in wild rhizobium bacteria.</title>
        <authorList>
            <person name="Kehlet-Delgado H."/>
            <person name="Montoya A.P."/>
            <person name="Jensen K.T."/>
            <person name="Wendlandt C.E."/>
            <person name="Dexheimer C."/>
            <person name="Roberts M."/>
            <person name="Torres Martinez L."/>
            <person name="Friesen M.L."/>
            <person name="Griffitts J.S."/>
            <person name="Porter S.S."/>
        </authorList>
    </citation>
    <scope>NUCLEOTIDE SEQUENCE [LARGE SCALE GENOMIC DNA]</scope>
    <source>
        <strain evidence="1 2">M0468</strain>
    </source>
</reference>
<keyword evidence="2" id="KW-1185">Reference proteome</keyword>